<dbReference type="KEGG" id="rcu:8271396"/>
<keyword evidence="6" id="KW-1185">Reference proteome</keyword>
<feature type="region of interest" description="Disordered" evidence="3">
    <location>
        <begin position="376"/>
        <end position="402"/>
    </location>
</feature>
<dbReference type="OrthoDB" id="30195at2759"/>
<dbReference type="InParanoid" id="B9RV14"/>
<organism evidence="5 6">
    <name type="scientific">Ricinus communis</name>
    <name type="common">Castor bean</name>
    <dbReference type="NCBI Taxonomy" id="3988"/>
    <lineage>
        <taxon>Eukaryota</taxon>
        <taxon>Viridiplantae</taxon>
        <taxon>Streptophyta</taxon>
        <taxon>Embryophyta</taxon>
        <taxon>Tracheophyta</taxon>
        <taxon>Spermatophyta</taxon>
        <taxon>Magnoliopsida</taxon>
        <taxon>eudicotyledons</taxon>
        <taxon>Gunneridae</taxon>
        <taxon>Pentapetalae</taxon>
        <taxon>rosids</taxon>
        <taxon>fabids</taxon>
        <taxon>Malpighiales</taxon>
        <taxon>Euphorbiaceae</taxon>
        <taxon>Acalyphoideae</taxon>
        <taxon>Acalypheae</taxon>
        <taxon>Ricinus</taxon>
    </lineage>
</organism>
<dbReference type="PANTHER" id="PTHR45290">
    <property type="entry name" value="OS03G0300300 PROTEIN"/>
    <property type="match status" value="1"/>
</dbReference>
<dbReference type="InterPro" id="IPR001680">
    <property type="entry name" value="WD40_rpt"/>
</dbReference>
<dbReference type="SMART" id="SM00320">
    <property type="entry name" value="WD40"/>
    <property type="match status" value="3"/>
</dbReference>
<dbReference type="EMBL" id="EQ973818">
    <property type="protein sequence ID" value="EEF44747.1"/>
    <property type="molecule type" value="Genomic_DNA"/>
</dbReference>
<dbReference type="eggNOG" id="KOG4547">
    <property type="taxonomic scope" value="Eukaryota"/>
</dbReference>
<comment type="subcellular location">
    <subcellularLocation>
        <location evidence="1">Nucleus</location>
        <location evidence="1">Nucleolus</location>
    </subcellularLocation>
</comment>
<evidence type="ECO:0000256" key="1">
    <source>
        <dbReference type="ARBA" id="ARBA00004604"/>
    </source>
</evidence>
<dbReference type="InterPro" id="IPR015943">
    <property type="entry name" value="WD40/YVTN_repeat-like_dom_sf"/>
</dbReference>
<dbReference type="PANTHER" id="PTHR45290:SF3">
    <property type="entry name" value="OS01G0649000 PROTEIN"/>
    <property type="match status" value="1"/>
</dbReference>
<feature type="region of interest" description="Disordered" evidence="3">
    <location>
        <begin position="588"/>
        <end position="634"/>
    </location>
</feature>
<gene>
    <name evidence="5" type="ORF">RCOM_0897990</name>
</gene>
<feature type="compositionally biased region" description="Basic and acidic residues" evidence="3">
    <location>
        <begin position="430"/>
        <end position="444"/>
    </location>
</feature>
<dbReference type="Pfam" id="PF04003">
    <property type="entry name" value="Utp12"/>
    <property type="match status" value="1"/>
</dbReference>
<dbReference type="AlphaFoldDB" id="B9RV14"/>
<evidence type="ECO:0000313" key="5">
    <source>
        <dbReference type="EMBL" id="EEF44747.1"/>
    </source>
</evidence>
<dbReference type="SUPFAM" id="SSF50998">
    <property type="entry name" value="Quinoprotein alcohol dehydrogenase-like"/>
    <property type="match status" value="1"/>
</dbReference>
<dbReference type="GO" id="GO:0005730">
    <property type="term" value="C:nucleolus"/>
    <property type="evidence" value="ECO:0007669"/>
    <property type="project" value="UniProtKB-SubCell"/>
</dbReference>
<keyword evidence="2" id="KW-0539">Nucleus</keyword>
<dbReference type="Proteomes" id="UP000008311">
    <property type="component" value="Unassembled WGS sequence"/>
</dbReference>
<feature type="region of interest" description="Disordered" evidence="3">
    <location>
        <begin position="425"/>
        <end position="451"/>
    </location>
</feature>
<sequence length="634" mass="69007">MAKEKLKSLITAFTSDGDFLAILYPTGSIKIWSTGNGSLLAEWKQSDDDSVSYSCMACSFVGKKRKQEHSTFLLALGTHGGDILATDAFTGDMKWKSSGHHPGGVIGLAFANKGRSLRSVGTNGKASEMNSKSGELTVEFKASKRPISSLAFSSDEEVLAAVSSRARLLSLVNGKELFKFPDDLGTVQHISISKSAKNIVTTGFGEKILHLWRCNLSSKSLSAGPVLSMRHPPLVIECKSTGDEKEEDGLIVLSVSESGVVYVWNLKTSSQDEVNPTKITVKGSKSETNQHNGDYSKKHRPSILAAQLHDIKDDKQFTVVIAYGPIDYPKFRTVNVTNSGENILVNDTDVTETVRENGISKDSNYLESEATIASTLKKKTKKKRAASEMDPSAPGDVDTENGEAMNGVLVEDDVNEPTMGEKLASLNLQDNDKTKDQEKPESPPHAKPPSADSVNILLKQALHAEDRALLLDCLYTQNEKVIANSISQLNPSDVHRLLNSLLTIIDSRGAILACSLPWLKVLLLQHASGIMSQDSSLVALNSLYQIIESRVSTFPSALQLSSYLDFLYAEVVDDISEETETIIPVIYEDKDESDEDDIDGQESEEAMETDQESEDEEEAFGGLSDLEGGDDMSE</sequence>
<dbReference type="InterPro" id="IPR007148">
    <property type="entry name" value="SSU_processome_Utp12"/>
</dbReference>
<evidence type="ECO:0000259" key="4">
    <source>
        <dbReference type="Pfam" id="PF04003"/>
    </source>
</evidence>
<feature type="domain" description="Small-subunit processome Utp12" evidence="4">
    <location>
        <begin position="466"/>
        <end position="567"/>
    </location>
</feature>
<name>B9RV14_RICCO</name>
<evidence type="ECO:0000256" key="3">
    <source>
        <dbReference type="SAM" id="MobiDB-lite"/>
    </source>
</evidence>
<evidence type="ECO:0000256" key="2">
    <source>
        <dbReference type="ARBA" id="ARBA00023242"/>
    </source>
</evidence>
<dbReference type="Gene3D" id="2.130.10.10">
    <property type="entry name" value="YVTN repeat-like/Quinoprotein amine dehydrogenase"/>
    <property type="match status" value="1"/>
</dbReference>
<proteinExistence type="predicted"/>
<accession>B9RV14</accession>
<dbReference type="STRING" id="3988.B9RV14"/>
<protein>
    <recommendedName>
        <fullName evidence="4">Small-subunit processome Utp12 domain-containing protein</fullName>
    </recommendedName>
</protein>
<evidence type="ECO:0000313" key="6">
    <source>
        <dbReference type="Proteomes" id="UP000008311"/>
    </source>
</evidence>
<dbReference type="InterPro" id="IPR011047">
    <property type="entry name" value="Quinoprotein_ADH-like_sf"/>
</dbReference>
<feature type="compositionally biased region" description="Acidic residues" evidence="3">
    <location>
        <begin position="589"/>
        <end position="619"/>
    </location>
</feature>
<reference evidence="6" key="1">
    <citation type="journal article" date="2010" name="Nat. Biotechnol.">
        <title>Draft genome sequence of the oilseed species Ricinus communis.</title>
        <authorList>
            <person name="Chan A.P."/>
            <person name="Crabtree J."/>
            <person name="Zhao Q."/>
            <person name="Lorenzi H."/>
            <person name="Orvis J."/>
            <person name="Puiu D."/>
            <person name="Melake-Berhan A."/>
            <person name="Jones K.M."/>
            <person name="Redman J."/>
            <person name="Chen G."/>
            <person name="Cahoon E.B."/>
            <person name="Gedil M."/>
            <person name="Stanke M."/>
            <person name="Haas B.J."/>
            <person name="Wortman J.R."/>
            <person name="Fraser-Liggett C.M."/>
            <person name="Ravel J."/>
            <person name="Rabinowicz P.D."/>
        </authorList>
    </citation>
    <scope>NUCLEOTIDE SEQUENCE [LARGE SCALE GENOMIC DNA]</scope>
    <source>
        <strain evidence="6">cv. Hale</strain>
    </source>
</reference>